<name>A0ABY7CA42_9BASI</name>
<dbReference type="SUPFAM" id="SSF52540">
    <property type="entry name" value="P-loop containing nucleoside triphosphate hydrolases"/>
    <property type="match status" value="1"/>
</dbReference>
<accession>A0ABY7CA42</accession>
<dbReference type="InterPro" id="IPR013632">
    <property type="entry name" value="Rad51_C"/>
</dbReference>
<sequence>MPKEGSPARPIKLIILDSIGVIFRADLEQLKQSSAKFRMTERAAEMNQVADGLKVLADQYRLTVVVVNQVSDVMAPPSFSSELALPRPHNTIVVCGRRSDLYFLTDPPVCPRTVRFPSALMDLGTPTVPSSHTINPFYARY</sequence>
<dbReference type="InterPro" id="IPR027417">
    <property type="entry name" value="P-loop_NTPase"/>
</dbReference>
<dbReference type="Proteomes" id="UP001164743">
    <property type="component" value="Chromosome 1A"/>
</dbReference>
<dbReference type="GeneID" id="77806860"/>
<dbReference type="PANTHER" id="PTHR46487">
    <property type="entry name" value="DNA REPAIR PROTEIN XRCC3"/>
    <property type="match status" value="1"/>
</dbReference>
<dbReference type="PROSITE" id="PS50162">
    <property type="entry name" value="RECA_2"/>
    <property type="match status" value="1"/>
</dbReference>
<dbReference type="RefSeq" id="XP_053017104.1">
    <property type="nucleotide sequence ID" value="XM_053165965.1"/>
</dbReference>
<evidence type="ECO:0000313" key="2">
    <source>
        <dbReference type="EMBL" id="WAQ81549.1"/>
    </source>
</evidence>
<dbReference type="Pfam" id="PF08423">
    <property type="entry name" value="Rad51"/>
    <property type="match status" value="1"/>
</dbReference>
<reference evidence="2" key="1">
    <citation type="submission" date="2022-10" db="EMBL/GenBank/DDBJ databases">
        <title>Puccinia triticina Genome sequencing and assembly.</title>
        <authorList>
            <person name="Li C."/>
        </authorList>
    </citation>
    <scope>NUCLEOTIDE SEQUENCE</scope>
    <source>
        <strain evidence="2">Pt15</strain>
    </source>
</reference>
<keyword evidence="3" id="KW-1185">Reference proteome</keyword>
<evidence type="ECO:0000313" key="3">
    <source>
        <dbReference type="Proteomes" id="UP001164743"/>
    </source>
</evidence>
<protein>
    <recommendedName>
        <fullName evidence="1">RecA family profile 1 domain-containing protein</fullName>
    </recommendedName>
</protein>
<dbReference type="EMBL" id="CP110421">
    <property type="protein sequence ID" value="WAQ81549.1"/>
    <property type="molecule type" value="Genomic_DNA"/>
</dbReference>
<gene>
    <name evidence="2" type="ORF">PtA15_1A891</name>
</gene>
<proteinExistence type="predicted"/>
<dbReference type="InterPro" id="IPR020588">
    <property type="entry name" value="RecA_ATP-bd"/>
</dbReference>
<evidence type="ECO:0000259" key="1">
    <source>
        <dbReference type="PROSITE" id="PS50162"/>
    </source>
</evidence>
<dbReference type="Gene3D" id="3.40.50.300">
    <property type="entry name" value="P-loop containing nucleotide triphosphate hydrolases"/>
    <property type="match status" value="1"/>
</dbReference>
<feature type="domain" description="RecA family profile 1" evidence="1">
    <location>
        <begin position="1"/>
        <end position="70"/>
    </location>
</feature>
<organism evidence="2 3">
    <name type="scientific">Puccinia triticina</name>
    <dbReference type="NCBI Taxonomy" id="208348"/>
    <lineage>
        <taxon>Eukaryota</taxon>
        <taxon>Fungi</taxon>
        <taxon>Dikarya</taxon>
        <taxon>Basidiomycota</taxon>
        <taxon>Pucciniomycotina</taxon>
        <taxon>Pucciniomycetes</taxon>
        <taxon>Pucciniales</taxon>
        <taxon>Pucciniaceae</taxon>
        <taxon>Puccinia</taxon>
    </lineage>
</organism>
<dbReference type="PANTHER" id="PTHR46487:SF1">
    <property type="entry name" value="DNA REPAIR PROTEIN XRCC3"/>
    <property type="match status" value="1"/>
</dbReference>